<gene>
    <name evidence="2" type="ORF">ACFSNC_16425</name>
</gene>
<keyword evidence="3" id="KW-1185">Reference proteome</keyword>
<name>A0ABW4Z0H7_9HYPH</name>
<sequence length="145" mass="16916">MDATRDDIEQVRRAKARYARFLDTKDWDGFAALFEPNVRVRMFDPAGNIIVSHDDRDSFVEAARDGLEGGQSIHQMHNDEIDRVSENEISAIWSMEDMIIFRPGSVGPARMHGYGHYHELWRRGPDGWRIARLELRRTILEFTEK</sequence>
<evidence type="ECO:0000259" key="1">
    <source>
        <dbReference type="Pfam" id="PF13577"/>
    </source>
</evidence>
<comment type="caution">
    <text evidence="2">The sequence shown here is derived from an EMBL/GenBank/DDBJ whole genome shotgun (WGS) entry which is preliminary data.</text>
</comment>
<dbReference type="Gene3D" id="3.10.450.50">
    <property type="match status" value="1"/>
</dbReference>
<dbReference type="Proteomes" id="UP001597299">
    <property type="component" value="Unassembled WGS sequence"/>
</dbReference>
<proteinExistence type="predicted"/>
<accession>A0ABW4Z0H7</accession>
<dbReference type="RefSeq" id="WP_213351599.1">
    <property type="nucleotide sequence ID" value="NZ_JAHBGB010000006.1"/>
</dbReference>
<organism evidence="2 3">
    <name type="scientific">Ancylobacter oerskovii</name>
    <dbReference type="NCBI Taxonomy" id="459519"/>
    <lineage>
        <taxon>Bacteria</taxon>
        <taxon>Pseudomonadati</taxon>
        <taxon>Pseudomonadota</taxon>
        <taxon>Alphaproteobacteria</taxon>
        <taxon>Hyphomicrobiales</taxon>
        <taxon>Xanthobacteraceae</taxon>
        <taxon>Ancylobacter</taxon>
    </lineage>
</organism>
<protein>
    <submittedName>
        <fullName evidence="2">Nuclear transport factor 2 family protein</fullName>
    </submittedName>
</protein>
<dbReference type="InterPro" id="IPR032710">
    <property type="entry name" value="NTF2-like_dom_sf"/>
</dbReference>
<dbReference type="EMBL" id="JBHUHD010000001">
    <property type="protein sequence ID" value="MFD2141994.1"/>
    <property type="molecule type" value="Genomic_DNA"/>
</dbReference>
<dbReference type="InterPro" id="IPR037401">
    <property type="entry name" value="SnoaL-like"/>
</dbReference>
<evidence type="ECO:0000313" key="2">
    <source>
        <dbReference type="EMBL" id="MFD2141994.1"/>
    </source>
</evidence>
<reference evidence="3" key="1">
    <citation type="journal article" date="2019" name="Int. J. Syst. Evol. Microbiol.">
        <title>The Global Catalogue of Microorganisms (GCM) 10K type strain sequencing project: providing services to taxonomists for standard genome sequencing and annotation.</title>
        <authorList>
            <consortium name="The Broad Institute Genomics Platform"/>
            <consortium name="The Broad Institute Genome Sequencing Center for Infectious Disease"/>
            <person name="Wu L."/>
            <person name="Ma J."/>
        </authorList>
    </citation>
    <scope>NUCLEOTIDE SEQUENCE [LARGE SCALE GENOMIC DNA]</scope>
    <source>
        <strain evidence="3">CCM 7435</strain>
    </source>
</reference>
<evidence type="ECO:0000313" key="3">
    <source>
        <dbReference type="Proteomes" id="UP001597299"/>
    </source>
</evidence>
<dbReference type="SUPFAM" id="SSF54427">
    <property type="entry name" value="NTF2-like"/>
    <property type="match status" value="1"/>
</dbReference>
<dbReference type="Pfam" id="PF13577">
    <property type="entry name" value="SnoaL_4"/>
    <property type="match status" value="1"/>
</dbReference>
<feature type="domain" description="SnoaL-like" evidence="1">
    <location>
        <begin position="6"/>
        <end position="133"/>
    </location>
</feature>